<dbReference type="EC" id="6.2.1.25" evidence="2"/>
<name>A0A1S8L768_9CLOT</name>
<reference evidence="2 3" key="1">
    <citation type="submission" date="2022-04" db="EMBL/GenBank/DDBJ databases">
        <title>Genome sequence of C. roseum typestrain.</title>
        <authorList>
            <person name="Poehlein A."/>
            <person name="Schoch T."/>
            <person name="Duerre P."/>
            <person name="Daniel R."/>
        </authorList>
    </citation>
    <scope>NUCLEOTIDE SEQUENCE [LARGE SCALE GENOMIC DNA]</scope>
    <source>
        <strain evidence="2 3">DSM 7320</strain>
    </source>
</reference>
<dbReference type="RefSeq" id="WP_176091549.1">
    <property type="nucleotide sequence ID" value="NZ_CP096983.1"/>
</dbReference>
<proteinExistence type="predicted"/>
<evidence type="ECO:0000313" key="3">
    <source>
        <dbReference type="Proteomes" id="UP000190951"/>
    </source>
</evidence>
<dbReference type="Gene3D" id="3.30.300.30">
    <property type="match status" value="1"/>
</dbReference>
<dbReference type="PANTHER" id="PTHR43352:SF1">
    <property type="entry name" value="ANTHRANILATE--COA LIGASE"/>
    <property type="match status" value="1"/>
</dbReference>
<dbReference type="Pfam" id="PF13193">
    <property type="entry name" value="AMP-binding_C"/>
    <property type="match status" value="1"/>
</dbReference>
<dbReference type="InterPro" id="IPR025110">
    <property type="entry name" value="AMP-bd_C"/>
</dbReference>
<dbReference type="InterPro" id="IPR045851">
    <property type="entry name" value="AMP-bd_C_sf"/>
</dbReference>
<keyword evidence="3" id="KW-1185">Reference proteome</keyword>
<dbReference type="Proteomes" id="UP000190951">
    <property type="component" value="Chromosome"/>
</dbReference>
<dbReference type="InterPro" id="IPR000873">
    <property type="entry name" value="AMP-dep_synth/lig_dom"/>
</dbReference>
<dbReference type="GO" id="GO:0044550">
    <property type="term" value="P:secondary metabolite biosynthetic process"/>
    <property type="evidence" value="ECO:0007669"/>
    <property type="project" value="TreeGrafter"/>
</dbReference>
<dbReference type="GO" id="GO:0018858">
    <property type="term" value="F:benzoate-CoA ligase activity"/>
    <property type="evidence" value="ECO:0007669"/>
    <property type="project" value="UniProtKB-EC"/>
</dbReference>
<evidence type="ECO:0000256" key="1">
    <source>
        <dbReference type="ARBA" id="ARBA00022598"/>
    </source>
</evidence>
<accession>A0A1S8L768</accession>
<dbReference type="STRING" id="84029.CROST_19150"/>
<dbReference type="SUPFAM" id="SSF56801">
    <property type="entry name" value="Acetyl-CoA synthetase-like"/>
    <property type="match status" value="1"/>
</dbReference>
<dbReference type="Pfam" id="PF00501">
    <property type="entry name" value="AMP-binding"/>
    <property type="match status" value="1"/>
</dbReference>
<sequence length="510" mass="57413">MIYGEVFNISNYLIEECNLKKGRKDKIALYYKNSMYTYGDMNNKVNQFGNYMRELGLDMENRIGLLMPDEPEYIFLFLGAIRVGVVPLLINIKLDLENINSLIDESRIKYLFTTGDFYNKLRDYQHELLKQIIVVSDKKDYIYNLNTSCKLAPTTKDDIAFWQFTSGSSGRPKGAMHFHQNVLTVIDSFGKQILKSNSEDIFYSHPLISFALGVLFTIYIPFAVGGSAIIKSNDNDNLFSVIDDINKFKPTVFIAVPMIFNSILKLLDSNDIGFHNMRLCVTGGEGLPKSVYDSWKERFNCEILQEYGCTESLAAVLSNRIGEAKIGSVGKIVPGYKAEILDEENNVVEDGMPGELFIAGNSIMQGYWNNKDKTHEIKYGNGVKTGDIFYKDNEGYFWYIGRNTDTFKVNGVWVNGSKIESVIADHPLVQEGAVAGEISDEKTTIIVAYIVIGKSSADAIVSDLKKSIRQNIGRDMCPKKFYIVKSLPRGLTGKLKRSALKDTSVCKIIL</sequence>
<evidence type="ECO:0000313" key="2">
    <source>
        <dbReference type="EMBL" id="URZ12188.1"/>
    </source>
</evidence>
<dbReference type="KEGG" id="crw:CROST_029050"/>
<dbReference type="EMBL" id="CP096983">
    <property type="protein sequence ID" value="URZ12188.1"/>
    <property type="molecule type" value="Genomic_DNA"/>
</dbReference>
<protein>
    <submittedName>
        <fullName evidence="2">4-hydroxybenzoate--CoA/benzoate--CoA ligase</fullName>
        <ecNumber evidence="2">6.2.1.25</ecNumber>
    </submittedName>
</protein>
<keyword evidence="1 2" id="KW-0436">Ligase</keyword>
<dbReference type="Gene3D" id="3.40.50.12780">
    <property type="entry name" value="N-terminal domain of ligase-like"/>
    <property type="match status" value="1"/>
</dbReference>
<dbReference type="AlphaFoldDB" id="A0A1S8L768"/>
<dbReference type="InterPro" id="IPR042099">
    <property type="entry name" value="ANL_N_sf"/>
</dbReference>
<gene>
    <name evidence="2" type="primary">hbaA</name>
    <name evidence="2" type="ORF">CROST_029050</name>
</gene>
<dbReference type="PANTHER" id="PTHR43352">
    <property type="entry name" value="ACETYL-COA SYNTHETASE"/>
    <property type="match status" value="1"/>
</dbReference>
<organism evidence="2 3">
    <name type="scientific">Clostridium felsineum</name>
    <dbReference type="NCBI Taxonomy" id="36839"/>
    <lineage>
        <taxon>Bacteria</taxon>
        <taxon>Bacillati</taxon>
        <taxon>Bacillota</taxon>
        <taxon>Clostridia</taxon>
        <taxon>Eubacteriales</taxon>
        <taxon>Clostridiaceae</taxon>
        <taxon>Clostridium</taxon>
    </lineage>
</organism>